<dbReference type="InterPro" id="IPR029044">
    <property type="entry name" value="Nucleotide-diphossugar_trans"/>
</dbReference>
<organism evidence="3 4">
    <name type="scientific">Candidatus Beckwithbacteria bacterium CG23_combo_of_CG06-09_8_20_14_all_47_9</name>
    <dbReference type="NCBI Taxonomy" id="1974498"/>
    <lineage>
        <taxon>Bacteria</taxon>
        <taxon>Candidatus Beckwithiibacteriota</taxon>
    </lineage>
</organism>
<evidence type="ECO:0000313" key="4">
    <source>
        <dbReference type="Proteomes" id="UP000231081"/>
    </source>
</evidence>
<sequence length="685" mass="78062">MQLSISIVSYNTKDLLRRCLASIYKFTKNLQFEVIVVDNGSSDGSALMVKKEFPRVKLIKNQVNRWYTGANNQALKIAKGKYFLILNSDTYLTANTSKILVDYLEANLRVGAVEPRQEDEAGQVAQTSSRHNSWWLDLIGLTLLHRLVKPKALAKFRLAGVNRKLTYPAEVISDGAMLVRTALFKKIGGYDTRYKLYYTENDLCRRFQAIGLKIVHLGKALIKHRISASTDKAGWKIISGVYAADARQYYSQYQSAVSAWLLYLAMKLNNLVIRGKLTWPWLSLVLLATVLRFYRLPELMTFIGDQGRDYLAARDMAVTGVWPLVGIPSSIPWLHQGSLFIWLMTLMLKLGNFNPVTPAILTAVLGTLSVYLLYRLSRSWWAGLVLATAPLSVIHSRLPYHLSPIPLVMIGFLWALTINSAGWGILMTALLLQFELSNLPLVFLLLFWFRRRRRELVQWSPVGLIPFLPKIIYDFSHGFSQTVGLAAWTGYRLTRLGEYGNATANIFDFWTKFISPGYPWLAAVIGVWLLLGLVKQSRLMLLTLVFIAAGFYIHGSPSEGYFMVLFPVWAWLLGRNKFLAVVMAIFNIFNLFSHNFYTYGPNLSERLELVDRLPSSFRLVNFSGNPDWASYLDNYRYLLWWQGRNYQDESGPTYSIYDGAAAGFIQPLSSTVYHFSGQKLIKYDY</sequence>
<dbReference type="AlphaFoldDB" id="A0A2H0B2L9"/>
<keyword evidence="1" id="KW-1133">Transmembrane helix</keyword>
<keyword evidence="1" id="KW-0812">Transmembrane</keyword>
<feature type="transmembrane region" description="Helical" evidence="1">
    <location>
        <begin position="277"/>
        <end position="294"/>
    </location>
</feature>
<dbReference type="CDD" id="cd04186">
    <property type="entry name" value="GT_2_like_c"/>
    <property type="match status" value="1"/>
</dbReference>
<dbReference type="PANTHER" id="PTHR43179:SF7">
    <property type="entry name" value="RHAMNOSYLTRANSFERASE WBBL"/>
    <property type="match status" value="1"/>
</dbReference>
<feature type="transmembrane region" description="Helical" evidence="1">
    <location>
        <begin position="578"/>
        <end position="597"/>
    </location>
</feature>
<feature type="transmembrane region" description="Helical" evidence="1">
    <location>
        <begin position="456"/>
        <end position="473"/>
    </location>
</feature>
<evidence type="ECO:0000313" key="3">
    <source>
        <dbReference type="EMBL" id="PIP51894.1"/>
    </source>
</evidence>
<comment type="caution">
    <text evidence="3">The sequence shown here is derived from an EMBL/GenBank/DDBJ whole genome shotgun (WGS) entry which is preliminary data.</text>
</comment>
<name>A0A2H0B2L9_9BACT</name>
<accession>A0A2H0B2L9</accession>
<feature type="transmembrane region" description="Helical" evidence="1">
    <location>
        <begin position="541"/>
        <end position="572"/>
    </location>
</feature>
<dbReference type="InterPro" id="IPR001173">
    <property type="entry name" value="Glyco_trans_2-like"/>
</dbReference>
<dbReference type="Proteomes" id="UP000231081">
    <property type="component" value="Unassembled WGS sequence"/>
</dbReference>
<dbReference type="Pfam" id="PF00535">
    <property type="entry name" value="Glycos_transf_2"/>
    <property type="match status" value="1"/>
</dbReference>
<proteinExistence type="predicted"/>
<feature type="transmembrane region" description="Helical" evidence="1">
    <location>
        <begin position="321"/>
        <end position="344"/>
    </location>
</feature>
<feature type="transmembrane region" description="Helical" evidence="1">
    <location>
        <begin position="356"/>
        <end position="374"/>
    </location>
</feature>
<protein>
    <recommendedName>
        <fullName evidence="2">Glycosyltransferase 2-like domain-containing protein</fullName>
    </recommendedName>
</protein>
<evidence type="ECO:0000259" key="2">
    <source>
        <dbReference type="Pfam" id="PF00535"/>
    </source>
</evidence>
<feature type="transmembrane region" description="Helical" evidence="1">
    <location>
        <begin position="517"/>
        <end position="534"/>
    </location>
</feature>
<feature type="domain" description="Glycosyltransferase 2-like" evidence="2">
    <location>
        <begin position="4"/>
        <end position="134"/>
    </location>
</feature>
<reference evidence="3 4" key="1">
    <citation type="submission" date="2017-09" db="EMBL/GenBank/DDBJ databases">
        <title>Depth-based differentiation of microbial function through sediment-hosted aquifers and enrichment of novel symbionts in the deep terrestrial subsurface.</title>
        <authorList>
            <person name="Probst A.J."/>
            <person name="Ladd B."/>
            <person name="Jarett J.K."/>
            <person name="Geller-Mcgrath D.E."/>
            <person name="Sieber C.M."/>
            <person name="Emerson J.B."/>
            <person name="Anantharaman K."/>
            <person name="Thomas B.C."/>
            <person name="Malmstrom R."/>
            <person name="Stieglmeier M."/>
            <person name="Klingl A."/>
            <person name="Woyke T."/>
            <person name="Ryan C.M."/>
            <person name="Banfield J.F."/>
        </authorList>
    </citation>
    <scope>NUCLEOTIDE SEQUENCE [LARGE SCALE GENOMIC DNA]</scope>
    <source>
        <strain evidence="3">CG23_combo_of_CG06-09_8_20_14_all_47_9</strain>
    </source>
</reference>
<gene>
    <name evidence="3" type="ORF">COX09_04585</name>
</gene>
<dbReference type="PANTHER" id="PTHR43179">
    <property type="entry name" value="RHAMNOSYLTRANSFERASE WBBL"/>
    <property type="match status" value="1"/>
</dbReference>
<keyword evidence="1" id="KW-0472">Membrane</keyword>
<evidence type="ECO:0000256" key="1">
    <source>
        <dbReference type="SAM" id="Phobius"/>
    </source>
</evidence>
<feature type="transmembrane region" description="Helical" evidence="1">
    <location>
        <begin position="431"/>
        <end position="449"/>
    </location>
</feature>
<dbReference type="Gene3D" id="3.90.550.10">
    <property type="entry name" value="Spore Coat Polysaccharide Biosynthesis Protein SpsA, Chain A"/>
    <property type="match status" value="1"/>
</dbReference>
<dbReference type="EMBL" id="PCSQ01000119">
    <property type="protein sequence ID" value="PIP51894.1"/>
    <property type="molecule type" value="Genomic_DNA"/>
</dbReference>
<dbReference type="SUPFAM" id="SSF53448">
    <property type="entry name" value="Nucleotide-diphospho-sugar transferases"/>
    <property type="match status" value="1"/>
</dbReference>
<feature type="transmembrane region" description="Helical" evidence="1">
    <location>
        <begin position="405"/>
        <end position="425"/>
    </location>
</feature>